<evidence type="ECO:0000313" key="8">
    <source>
        <dbReference type="Proteomes" id="UP000184423"/>
    </source>
</evidence>
<dbReference type="InterPro" id="IPR016440">
    <property type="entry name" value="Rubredoxin-O_OxRdtase"/>
</dbReference>
<dbReference type="Proteomes" id="UP000184423">
    <property type="component" value="Unassembled WGS sequence"/>
</dbReference>
<comment type="similarity">
    <text evidence="2">In the N-terminal section; belongs to the zinc metallo-hydrolase group 3 family.</text>
</comment>
<proteinExistence type="inferred from homology"/>
<evidence type="ECO:0000259" key="6">
    <source>
        <dbReference type="PROSITE" id="PS50902"/>
    </source>
</evidence>
<keyword evidence="4" id="KW-0249">Electron transport</keyword>
<gene>
    <name evidence="7" type="ORF">SAMN02746091_02132</name>
</gene>
<sequence>MASVELKKGIYWVGVKNPELRVFDIIMTTKMGTTYNSYLIVDEKITLVDTVKDGYQEEFLNNIKSIIGDRNIDYLIVQHTEPDHSGSLRKILEAYKDIVVYASKPALINIKEITNMNFNSVEAKEDLCIGERTLKFISAPFLHWPDTIFTYSEKDEVLFTCDAFGCHYCDKNSIFNDEVGDFSEEFKYYYDVIMGPFKKYVLSAIDKIKDLKFDMICTSHGPVLRRDINKYIDMYEKWSREGIYEEEKSAVVAYVSAYGYTKTIAENIAKGLKDNGAKVYLYDISETDLSEVVDKIERAKALIVGSPTINQDAVKPVWDLLSLICPITNRGKLGVAFGSYGWSGEAIPMLTDRLKGLKFNTELEALKVKFKPSEEDIQRAIELGKTIANKI</sequence>
<reference evidence="8" key="1">
    <citation type="submission" date="2016-11" db="EMBL/GenBank/DDBJ databases">
        <authorList>
            <person name="Varghese N."/>
            <person name="Submissions S."/>
        </authorList>
    </citation>
    <scope>NUCLEOTIDE SEQUENCE [LARGE SCALE GENOMIC DNA]</scope>
    <source>
        <strain evidence="8">DSM 10124</strain>
    </source>
</reference>
<dbReference type="Pfam" id="PF00258">
    <property type="entry name" value="Flavodoxin_1"/>
    <property type="match status" value="1"/>
</dbReference>
<dbReference type="InterPro" id="IPR001279">
    <property type="entry name" value="Metallo-B-lactamas"/>
</dbReference>
<comment type="cofactor">
    <cofactor evidence="1">
        <name>Fe cation</name>
        <dbReference type="ChEBI" id="CHEBI:24875"/>
    </cofactor>
</comment>
<evidence type="ECO:0000313" key="7">
    <source>
        <dbReference type="EMBL" id="SHF26618.1"/>
    </source>
</evidence>
<dbReference type="InterPro" id="IPR045761">
    <property type="entry name" value="ODP_dom"/>
</dbReference>
<dbReference type="GO" id="GO:0009055">
    <property type="term" value="F:electron transfer activity"/>
    <property type="evidence" value="ECO:0007669"/>
    <property type="project" value="InterPro"/>
</dbReference>
<protein>
    <submittedName>
        <fullName evidence="7">Flavorubredoxin</fullName>
    </submittedName>
</protein>
<evidence type="ECO:0000256" key="1">
    <source>
        <dbReference type="ARBA" id="ARBA00001962"/>
    </source>
</evidence>
<dbReference type="PANTHER" id="PTHR32145:SF11">
    <property type="entry name" value="DIFLAVIN FLAVOPROTEIN A 2-RELATED"/>
    <property type="match status" value="1"/>
</dbReference>
<keyword evidence="8" id="KW-1185">Reference proteome</keyword>
<keyword evidence="3" id="KW-0813">Transport</keyword>
<dbReference type="CDD" id="cd07709">
    <property type="entry name" value="flavodiiron_proteins_MBL-fold"/>
    <property type="match status" value="1"/>
</dbReference>
<dbReference type="PANTHER" id="PTHR32145">
    <property type="entry name" value="DIFLAVIN FLAVOPROTEIN A 2-RELATED"/>
    <property type="match status" value="1"/>
</dbReference>
<dbReference type="SUPFAM" id="SSF56281">
    <property type="entry name" value="Metallo-hydrolase/oxidoreductase"/>
    <property type="match status" value="1"/>
</dbReference>
<dbReference type="GO" id="GO:0010181">
    <property type="term" value="F:FMN binding"/>
    <property type="evidence" value="ECO:0007669"/>
    <property type="project" value="InterPro"/>
</dbReference>
<dbReference type="PROSITE" id="PS50902">
    <property type="entry name" value="FLAVODOXIN_LIKE"/>
    <property type="match status" value="1"/>
</dbReference>
<dbReference type="EMBL" id="FQVG01000048">
    <property type="protein sequence ID" value="SHF26618.1"/>
    <property type="molecule type" value="Genomic_DNA"/>
</dbReference>
<evidence type="ECO:0000256" key="2">
    <source>
        <dbReference type="ARBA" id="ARBA00007121"/>
    </source>
</evidence>
<dbReference type="SMART" id="SM00849">
    <property type="entry name" value="Lactamase_B"/>
    <property type="match status" value="1"/>
</dbReference>
<dbReference type="Gene3D" id="3.60.15.10">
    <property type="entry name" value="Ribonuclease Z/Hydroxyacylglutathione hydrolase-like"/>
    <property type="match status" value="1"/>
</dbReference>
<keyword evidence="5" id="KW-0408">Iron</keyword>
<organism evidence="7 8">
    <name type="scientific">Caloramator proteoclasticus DSM 10124</name>
    <dbReference type="NCBI Taxonomy" id="1121262"/>
    <lineage>
        <taxon>Bacteria</taxon>
        <taxon>Bacillati</taxon>
        <taxon>Bacillota</taxon>
        <taxon>Clostridia</taxon>
        <taxon>Eubacteriales</taxon>
        <taxon>Clostridiaceae</taxon>
        <taxon>Caloramator</taxon>
    </lineage>
</organism>
<dbReference type="Pfam" id="PF19583">
    <property type="entry name" value="ODP"/>
    <property type="match status" value="1"/>
</dbReference>
<dbReference type="InterPro" id="IPR008254">
    <property type="entry name" value="Flavodoxin/NO_synth"/>
</dbReference>
<dbReference type="InterPro" id="IPR036866">
    <property type="entry name" value="RibonucZ/Hydroxyglut_hydro"/>
</dbReference>
<dbReference type="PIRSF" id="PIRSF005243">
    <property type="entry name" value="ROO"/>
    <property type="match status" value="1"/>
</dbReference>
<evidence type="ECO:0000256" key="5">
    <source>
        <dbReference type="ARBA" id="ARBA00023004"/>
    </source>
</evidence>
<dbReference type="InterPro" id="IPR029039">
    <property type="entry name" value="Flavoprotein-like_sf"/>
</dbReference>
<evidence type="ECO:0000256" key="4">
    <source>
        <dbReference type="ARBA" id="ARBA00022982"/>
    </source>
</evidence>
<dbReference type="SUPFAM" id="SSF52218">
    <property type="entry name" value="Flavoproteins"/>
    <property type="match status" value="1"/>
</dbReference>
<dbReference type="GO" id="GO:0046872">
    <property type="term" value="F:metal ion binding"/>
    <property type="evidence" value="ECO:0007669"/>
    <property type="project" value="InterPro"/>
</dbReference>
<accession>A0A1M5A8L6</accession>
<evidence type="ECO:0000256" key="3">
    <source>
        <dbReference type="ARBA" id="ARBA00022448"/>
    </source>
</evidence>
<dbReference type="InterPro" id="IPR051285">
    <property type="entry name" value="NADH_oxidoreductase_modular"/>
</dbReference>
<feature type="domain" description="Flavodoxin-like" evidence="6">
    <location>
        <begin position="250"/>
        <end position="388"/>
    </location>
</feature>
<dbReference type="Gene3D" id="3.40.50.360">
    <property type="match status" value="1"/>
</dbReference>
<name>A0A1M5A8L6_9CLOT</name>
<dbReference type="AlphaFoldDB" id="A0A1M5A8L6"/>
<dbReference type="GO" id="GO:0016651">
    <property type="term" value="F:oxidoreductase activity, acting on NAD(P)H"/>
    <property type="evidence" value="ECO:0007669"/>
    <property type="project" value="UniProtKB-ARBA"/>
</dbReference>
<dbReference type="RefSeq" id="WP_027307696.1">
    <property type="nucleotide sequence ID" value="NZ_FQVG01000048.1"/>
</dbReference>